<keyword evidence="10 17" id="KW-0720">Serine protease</keyword>
<dbReference type="InterPro" id="IPR000209">
    <property type="entry name" value="Peptidase_S8/S53_dom"/>
</dbReference>
<dbReference type="Gene3D" id="3.30.70.80">
    <property type="entry name" value="Peptidase S8 propeptide/proteinase inhibitor I9"/>
    <property type="match status" value="1"/>
</dbReference>
<comment type="similarity">
    <text evidence="3 17">Belongs to the peptidase S8 family.</text>
</comment>
<evidence type="ECO:0000256" key="15">
    <source>
        <dbReference type="ARBA" id="ARBA00033045"/>
    </source>
</evidence>
<dbReference type="RefSeq" id="XP_043131353.1">
    <property type="nucleotide sequence ID" value="XM_043276998.1"/>
</dbReference>
<feature type="domain" description="Peptidase S8/S53" evidence="20">
    <location>
        <begin position="162"/>
        <end position="394"/>
    </location>
</feature>
<dbReference type="FunFam" id="3.40.50.200:FF:000014">
    <property type="entry name" value="Proteinase K"/>
    <property type="match status" value="1"/>
</dbReference>
<evidence type="ECO:0000256" key="8">
    <source>
        <dbReference type="ARBA" id="ARBA00022729"/>
    </source>
</evidence>
<keyword evidence="9 17" id="KW-0378">Hydrolase</keyword>
<dbReference type="InterPro" id="IPR015500">
    <property type="entry name" value="Peptidase_S8_subtilisin-rel"/>
</dbReference>
<dbReference type="InterPro" id="IPR037045">
    <property type="entry name" value="S8pro/Inhibitor_I9_sf"/>
</dbReference>
<evidence type="ECO:0000259" key="21">
    <source>
        <dbReference type="Pfam" id="PF05922"/>
    </source>
</evidence>
<evidence type="ECO:0000256" key="4">
    <source>
        <dbReference type="ARBA" id="ARBA00011951"/>
    </source>
</evidence>
<organism evidence="22 23">
    <name type="scientific">Aspergillus chevalieri</name>
    <name type="common">Eurotium chevalieri</name>
    <dbReference type="NCBI Taxonomy" id="182096"/>
    <lineage>
        <taxon>Eukaryota</taxon>
        <taxon>Fungi</taxon>
        <taxon>Dikarya</taxon>
        <taxon>Ascomycota</taxon>
        <taxon>Pezizomycotina</taxon>
        <taxon>Eurotiomycetes</taxon>
        <taxon>Eurotiomycetidae</taxon>
        <taxon>Eurotiales</taxon>
        <taxon>Aspergillaceae</taxon>
        <taxon>Aspergillus</taxon>
        <taxon>Aspergillus subgen. Aspergillus</taxon>
    </lineage>
</organism>
<gene>
    <name evidence="22" type="primary">ALP1</name>
    <name evidence="22" type="ORF">ACHE_10233S</name>
</gene>
<dbReference type="InterPro" id="IPR034193">
    <property type="entry name" value="PCSK9_ProteinaseK-like"/>
</dbReference>
<dbReference type="InterPro" id="IPR023828">
    <property type="entry name" value="Peptidase_S8_Ser-AS"/>
</dbReference>
<evidence type="ECO:0000256" key="14">
    <source>
        <dbReference type="ARBA" id="ARBA00031855"/>
    </source>
</evidence>
<dbReference type="PROSITE" id="PS00137">
    <property type="entry name" value="SUBTILASE_HIS"/>
    <property type="match status" value="1"/>
</dbReference>
<dbReference type="InterPro" id="IPR036852">
    <property type="entry name" value="Peptidase_S8/S53_dom_sf"/>
</dbReference>
<comment type="catalytic activity">
    <reaction evidence="1">
        <text>Hydrolysis of proteins with broad specificity, and of Bz-Arg-OEt &gt; Ac-Tyr-OEt. Does not hydrolyze peptide amides.</text>
        <dbReference type="EC" id="3.4.21.63"/>
    </reaction>
</comment>
<evidence type="ECO:0000256" key="1">
    <source>
        <dbReference type="ARBA" id="ARBA00001242"/>
    </source>
</evidence>
<dbReference type="KEGG" id="ache:ACHE_10233S"/>
<dbReference type="SUPFAM" id="SSF54897">
    <property type="entry name" value="Protease propeptides/inhibitors"/>
    <property type="match status" value="1"/>
</dbReference>
<dbReference type="InterPro" id="IPR010259">
    <property type="entry name" value="S8pro/Inhibitor_I9"/>
</dbReference>
<feature type="active site" description="Charge relay system" evidence="17">
    <location>
        <position position="164"/>
    </location>
</feature>
<dbReference type="PANTHER" id="PTHR43806">
    <property type="entry name" value="PEPTIDASE S8"/>
    <property type="match status" value="1"/>
</dbReference>
<dbReference type="Proteomes" id="UP000637239">
    <property type="component" value="Chromosome 1"/>
</dbReference>
<evidence type="ECO:0000256" key="2">
    <source>
        <dbReference type="ARBA" id="ARBA00004613"/>
    </source>
</evidence>
<feature type="active site" description="Charge relay system" evidence="17">
    <location>
        <position position="352"/>
    </location>
</feature>
<keyword evidence="8 19" id="KW-0732">Signal</keyword>
<dbReference type="AlphaFoldDB" id="A0A7R7VDK2"/>
<protein>
    <recommendedName>
        <fullName evidence="5">Alkaline protease 1</fullName>
        <ecNumber evidence="4">3.4.21.63</ecNumber>
    </recommendedName>
    <alternativeName>
        <fullName evidence="16">Aspergillopeptidase B</fullName>
    </alternativeName>
    <alternativeName>
        <fullName evidence="15">Aspergillus proteinase B</fullName>
    </alternativeName>
    <alternativeName>
        <fullName evidence="14">Elastase</fullName>
    </alternativeName>
    <alternativeName>
        <fullName evidence="13">Elastinolytic serine proteinase</fullName>
    </alternativeName>
    <alternativeName>
        <fullName evidence="12">Oryzin</fullName>
    </alternativeName>
</protein>
<comment type="subcellular location">
    <subcellularLocation>
        <location evidence="2">Secreted</location>
    </subcellularLocation>
</comment>
<dbReference type="EMBL" id="AP024416">
    <property type="protein sequence ID" value="BCR82831.1"/>
    <property type="molecule type" value="Genomic_DNA"/>
</dbReference>
<dbReference type="Gene3D" id="3.40.50.200">
    <property type="entry name" value="Peptidase S8/S53 domain"/>
    <property type="match status" value="1"/>
</dbReference>
<dbReference type="CDD" id="cd04077">
    <property type="entry name" value="Peptidases_S8_PCSK9_ProteinaseK_like"/>
    <property type="match status" value="1"/>
</dbReference>
<keyword evidence="11" id="KW-0865">Zymogen</keyword>
<dbReference type="GO" id="GO:0004252">
    <property type="term" value="F:serine-type endopeptidase activity"/>
    <property type="evidence" value="ECO:0007669"/>
    <property type="project" value="UniProtKB-UniRule"/>
</dbReference>
<evidence type="ECO:0000256" key="7">
    <source>
        <dbReference type="ARBA" id="ARBA00022670"/>
    </source>
</evidence>
<feature type="region of interest" description="Disordered" evidence="18">
    <location>
        <begin position="400"/>
        <end position="430"/>
    </location>
</feature>
<evidence type="ECO:0000256" key="16">
    <source>
        <dbReference type="ARBA" id="ARBA00033459"/>
    </source>
</evidence>
<dbReference type="PROSITE" id="PS51892">
    <property type="entry name" value="SUBTILASE"/>
    <property type="match status" value="1"/>
</dbReference>
<dbReference type="Pfam" id="PF05922">
    <property type="entry name" value="Inhibitor_I9"/>
    <property type="match status" value="1"/>
</dbReference>
<evidence type="ECO:0000256" key="3">
    <source>
        <dbReference type="ARBA" id="ARBA00011073"/>
    </source>
</evidence>
<proteinExistence type="inferred from homology"/>
<reference evidence="22" key="1">
    <citation type="submission" date="2021-01" db="EMBL/GenBank/DDBJ databases">
        <authorList>
            <consortium name="Aspergillus chevalieri M1 genome sequencing consortium"/>
            <person name="Kazuki M."/>
            <person name="Futagami T."/>
        </authorList>
    </citation>
    <scope>NUCLEOTIDE SEQUENCE</scope>
    <source>
        <strain evidence="22">M1</strain>
    </source>
</reference>
<accession>A0A7R7VDK2</accession>
<keyword evidence="23" id="KW-1185">Reference proteome</keyword>
<feature type="compositionally biased region" description="Acidic residues" evidence="18">
    <location>
        <begin position="421"/>
        <end position="430"/>
    </location>
</feature>
<dbReference type="PANTHER" id="PTHR43806:SF58">
    <property type="entry name" value="ALKALINE PROTEASE 1-RELATED"/>
    <property type="match status" value="1"/>
</dbReference>
<evidence type="ECO:0000256" key="10">
    <source>
        <dbReference type="ARBA" id="ARBA00022825"/>
    </source>
</evidence>
<dbReference type="InterPro" id="IPR050131">
    <property type="entry name" value="Peptidase_S8_subtilisin-like"/>
</dbReference>
<dbReference type="EC" id="3.4.21.63" evidence="4"/>
<dbReference type="Pfam" id="PF00082">
    <property type="entry name" value="Peptidase_S8"/>
    <property type="match status" value="1"/>
</dbReference>
<reference evidence="22" key="2">
    <citation type="submission" date="2021-02" db="EMBL/GenBank/DDBJ databases">
        <title>Aspergillus chevalieri M1 genome sequence.</title>
        <authorList>
            <person name="Kadooka C."/>
            <person name="Mori K."/>
            <person name="Futagami T."/>
        </authorList>
    </citation>
    <scope>NUCLEOTIDE SEQUENCE</scope>
    <source>
        <strain evidence="22">M1</strain>
    </source>
</reference>
<keyword evidence="7 17" id="KW-0645">Protease</keyword>
<evidence type="ECO:0000256" key="13">
    <source>
        <dbReference type="ARBA" id="ARBA00031429"/>
    </source>
</evidence>
<evidence type="ECO:0000256" key="18">
    <source>
        <dbReference type="SAM" id="MobiDB-lite"/>
    </source>
</evidence>
<feature type="active site" description="Charge relay system" evidence="17">
    <location>
        <position position="196"/>
    </location>
</feature>
<sequence length="444" mass="47936">MQFFKRALLLFGALLPAALGHPMVQGRHRSPEMIPGRYIVTFKHGLDTAKVDAHTAWATDLHKRHLEQRDQTNDASMPIGIQKSYRFTSFSAYYGSFDDATIEEIRKHEDVEYVEQDQIWYLDATISQNNAPWGLGSISHRGQPSTTYVYDDSAGEGTFGYVVDTGINVDHREFGGRASLAYNAVDNSDHVDTVGHGTHVAGTIGGATFGVAKKANLLSVKVFAGESGRTSDILDGFNWAANDIATKRRTGKAAINMSLGGGFSFAFNRAVENAYDSGVLSIVAAGNENMDARFTSPASAENAFTVAAIDRNNSRASFSNYGSVVDIFAPGVNILSSWIGNDTATNTISGTSMATPHVVGLAIYVMGLENLADANAVSKRLKELGTRDVVTRTSGSPNLLAFNGAQGGAGTGSGDGHGRVDEDDEDEDENWDWPFEMKRAVRRW</sequence>
<dbReference type="SUPFAM" id="SSF52743">
    <property type="entry name" value="Subtilisin-like"/>
    <property type="match status" value="1"/>
</dbReference>
<evidence type="ECO:0000313" key="22">
    <source>
        <dbReference type="EMBL" id="BCR82831.1"/>
    </source>
</evidence>
<dbReference type="InterPro" id="IPR022398">
    <property type="entry name" value="Peptidase_S8_His-AS"/>
</dbReference>
<evidence type="ECO:0000256" key="19">
    <source>
        <dbReference type="SAM" id="SignalP"/>
    </source>
</evidence>
<feature type="compositionally biased region" description="Gly residues" evidence="18">
    <location>
        <begin position="405"/>
        <end position="415"/>
    </location>
</feature>
<evidence type="ECO:0000256" key="9">
    <source>
        <dbReference type="ARBA" id="ARBA00022801"/>
    </source>
</evidence>
<evidence type="ECO:0000256" key="11">
    <source>
        <dbReference type="ARBA" id="ARBA00023145"/>
    </source>
</evidence>
<evidence type="ECO:0000256" key="17">
    <source>
        <dbReference type="PROSITE-ProRule" id="PRU01240"/>
    </source>
</evidence>
<keyword evidence="6" id="KW-0964">Secreted</keyword>
<evidence type="ECO:0000256" key="6">
    <source>
        <dbReference type="ARBA" id="ARBA00022525"/>
    </source>
</evidence>
<dbReference type="PRINTS" id="PR00723">
    <property type="entry name" value="SUBTILISIN"/>
</dbReference>
<name>A0A7R7VDK2_ASPCH</name>
<dbReference type="GO" id="GO:0006508">
    <property type="term" value="P:proteolysis"/>
    <property type="evidence" value="ECO:0007669"/>
    <property type="project" value="UniProtKB-KW"/>
</dbReference>
<evidence type="ECO:0000256" key="12">
    <source>
        <dbReference type="ARBA" id="ARBA00031236"/>
    </source>
</evidence>
<feature type="chain" id="PRO_5031175415" description="Alkaline protease 1" evidence="19">
    <location>
        <begin position="21"/>
        <end position="444"/>
    </location>
</feature>
<feature type="domain" description="Inhibitor I9" evidence="21">
    <location>
        <begin position="37"/>
        <end position="122"/>
    </location>
</feature>
<dbReference type="PROSITE" id="PS00138">
    <property type="entry name" value="SUBTILASE_SER"/>
    <property type="match status" value="1"/>
</dbReference>
<dbReference type="GO" id="GO:0005576">
    <property type="term" value="C:extracellular region"/>
    <property type="evidence" value="ECO:0007669"/>
    <property type="project" value="UniProtKB-SubCell"/>
</dbReference>
<evidence type="ECO:0000313" key="23">
    <source>
        <dbReference type="Proteomes" id="UP000637239"/>
    </source>
</evidence>
<feature type="signal peptide" evidence="19">
    <location>
        <begin position="1"/>
        <end position="20"/>
    </location>
</feature>
<evidence type="ECO:0000256" key="5">
    <source>
        <dbReference type="ARBA" id="ARBA00019429"/>
    </source>
</evidence>
<evidence type="ECO:0000259" key="20">
    <source>
        <dbReference type="Pfam" id="PF00082"/>
    </source>
</evidence>
<dbReference type="GeneID" id="66977190"/>